<dbReference type="PANTHER" id="PTHR17609:SF3">
    <property type="entry name" value="SAP DOMAIN-CONTAINING PROTEIN"/>
    <property type="match status" value="1"/>
</dbReference>
<dbReference type="AlphaFoldDB" id="A0AA47N5F3"/>
<evidence type="ECO:0000313" key="2">
    <source>
        <dbReference type="Proteomes" id="UP001174136"/>
    </source>
</evidence>
<evidence type="ECO:0000313" key="1">
    <source>
        <dbReference type="EMBL" id="KAK0151946.1"/>
    </source>
</evidence>
<organism evidence="1 2">
    <name type="scientific">Merluccius polli</name>
    <name type="common">Benguela hake</name>
    <name type="synonym">Merluccius cadenati</name>
    <dbReference type="NCBI Taxonomy" id="89951"/>
    <lineage>
        <taxon>Eukaryota</taxon>
        <taxon>Metazoa</taxon>
        <taxon>Chordata</taxon>
        <taxon>Craniata</taxon>
        <taxon>Vertebrata</taxon>
        <taxon>Euteleostomi</taxon>
        <taxon>Actinopterygii</taxon>
        <taxon>Neopterygii</taxon>
        <taxon>Teleostei</taxon>
        <taxon>Neoteleostei</taxon>
        <taxon>Acanthomorphata</taxon>
        <taxon>Zeiogadaria</taxon>
        <taxon>Gadariae</taxon>
        <taxon>Gadiformes</taxon>
        <taxon>Gadoidei</taxon>
        <taxon>Merlucciidae</taxon>
        <taxon>Merluccius</taxon>
    </lineage>
</organism>
<protein>
    <recommendedName>
        <fullName evidence="3">HMG domain-containing protein</fullName>
    </recommendedName>
</protein>
<keyword evidence="2" id="KW-1185">Reference proteome</keyword>
<accession>A0AA47N5F3</accession>
<proteinExistence type="predicted"/>
<evidence type="ECO:0008006" key="3">
    <source>
        <dbReference type="Google" id="ProtNLM"/>
    </source>
</evidence>
<name>A0AA47N5F3_MERPO</name>
<dbReference type="InterPro" id="IPR039598">
    <property type="entry name" value="HMGXB3"/>
</dbReference>
<sequence>MVHYNGVTNTWHCRCTKARKSCPHKAIAKCHLYQLKPEIFKNLESCHEEPPETFSVQTHPTVDTEEENISLYPPEGTPLVEMVEYLISHKALPRNLPRDLTLAKSSSDMPRNLVPCENYCHKCPGKVPLSEPIVISKQAKIVTITEVVEGVTTYCKQCAACGTFYRYQEWSQGLHNRIILTHHFCLFLRNSIQSHTAVARVVEALQKTNSQKYPDPALILHGYLHFEALSSHTYEFSCVNCGDHPLLLLWICTRRVYSVCQKCYSVLQLALMCDIQEPPPEFDGQVDVDDFWLSVSVAN</sequence>
<dbReference type="PANTHER" id="PTHR17609">
    <property type="entry name" value="HMG DOMAIN-CONTAINING PROTEIN 3"/>
    <property type="match status" value="1"/>
</dbReference>
<gene>
    <name evidence="1" type="ORF">N1851_006686</name>
</gene>
<reference evidence="1" key="1">
    <citation type="journal article" date="2023" name="Front. Mar. Sci.">
        <title>A new Merluccius polli reference genome to investigate the effects of global change in West African waters.</title>
        <authorList>
            <person name="Mateo J.L."/>
            <person name="Blanco-Fernandez C."/>
            <person name="Garcia-Vazquez E."/>
            <person name="Machado-Schiaffino G."/>
        </authorList>
    </citation>
    <scope>NUCLEOTIDE SEQUENCE</scope>
    <source>
        <strain evidence="1">C29</strain>
        <tissue evidence="1">Fin</tissue>
    </source>
</reference>
<comment type="caution">
    <text evidence="1">The sequence shown here is derived from an EMBL/GenBank/DDBJ whole genome shotgun (WGS) entry which is preliminary data.</text>
</comment>
<dbReference type="EMBL" id="JAOPHQ010001149">
    <property type="protein sequence ID" value="KAK0151946.1"/>
    <property type="molecule type" value="Genomic_DNA"/>
</dbReference>
<dbReference type="Proteomes" id="UP001174136">
    <property type="component" value="Unassembled WGS sequence"/>
</dbReference>